<dbReference type="Pfam" id="PF06280">
    <property type="entry name" value="fn3_5"/>
    <property type="match status" value="1"/>
</dbReference>
<dbReference type="InterPro" id="IPR051048">
    <property type="entry name" value="Peptidase_S8/S53_subtilisin"/>
</dbReference>
<evidence type="ECO:0000256" key="5">
    <source>
        <dbReference type="ARBA" id="ARBA00022825"/>
    </source>
</evidence>
<evidence type="ECO:0000256" key="3">
    <source>
        <dbReference type="ARBA" id="ARBA00022729"/>
    </source>
</evidence>
<evidence type="ECO:0000259" key="11">
    <source>
        <dbReference type="Pfam" id="PF06280"/>
    </source>
</evidence>
<dbReference type="Gene3D" id="3.40.50.200">
    <property type="entry name" value="Peptidase S8/S53 domain"/>
    <property type="match status" value="1"/>
</dbReference>
<feature type="domain" description="Peptidase S8/S53" evidence="9">
    <location>
        <begin position="129"/>
        <end position="551"/>
    </location>
</feature>
<dbReference type="InterPro" id="IPR046450">
    <property type="entry name" value="PA_dom_sf"/>
</dbReference>
<keyword evidence="3 8" id="KW-0732">Signal</keyword>
<feature type="domain" description="C5a peptidase/Subtilisin-like protease SBT2-like Fn3-like" evidence="11">
    <location>
        <begin position="579"/>
        <end position="692"/>
    </location>
</feature>
<feature type="chain" id="PRO_5040131809" evidence="8">
    <location>
        <begin position="26"/>
        <end position="849"/>
    </location>
</feature>
<dbReference type="InterPro" id="IPR036852">
    <property type="entry name" value="Peptidase_S8/S53_dom_sf"/>
</dbReference>
<dbReference type="SUPFAM" id="SSF52743">
    <property type="entry name" value="Subtilisin-like"/>
    <property type="match status" value="1"/>
</dbReference>
<dbReference type="Pfam" id="PF02225">
    <property type="entry name" value="PA"/>
    <property type="match status" value="1"/>
</dbReference>
<dbReference type="Gene3D" id="2.60.40.1710">
    <property type="entry name" value="Subtilisin-like superfamily"/>
    <property type="match status" value="1"/>
</dbReference>
<evidence type="ECO:0000256" key="4">
    <source>
        <dbReference type="ARBA" id="ARBA00022801"/>
    </source>
</evidence>
<gene>
    <name evidence="12" type="ORF">AMORRO_LOCUS210</name>
</gene>
<dbReference type="EMBL" id="CAJVPV010000048">
    <property type="protein sequence ID" value="CAG8440064.1"/>
    <property type="molecule type" value="Genomic_DNA"/>
</dbReference>
<evidence type="ECO:0000256" key="8">
    <source>
        <dbReference type="SAM" id="SignalP"/>
    </source>
</evidence>
<dbReference type="PROSITE" id="PS51892">
    <property type="entry name" value="SUBTILASE"/>
    <property type="match status" value="1"/>
</dbReference>
<feature type="active site" description="Charge relay system" evidence="6 7">
    <location>
        <position position="138"/>
    </location>
</feature>
<dbReference type="GO" id="GO:0004252">
    <property type="term" value="F:serine-type endopeptidase activity"/>
    <property type="evidence" value="ECO:0007669"/>
    <property type="project" value="UniProtKB-UniRule"/>
</dbReference>
<feature type="active site" description="Charge relay system" evidence="6 7">
    <location>
        <position position="501"/>
    </location>
</feature>
<dbReference type="Pfam" id="PF00082">
    <property type="entry name" value="Peptidase_S8"/>
    <property type="match status" value="1"/>
</dbReference>
<feature type="active site" description="Charge relay system" evidence="6 7">
    <location>
        <position position="186"/>
    </location>
</feature>
<dbReference type="SUPFAM" id="SSF52025">
    <property type="entry name" value="PA domain"/>
    <property type="match status" value="1"/>
</dbReference>
<evidence type="ECO:0000259" key="9">
    <source>
        <dbReference type="Pfam" id="PF00082"/>
    </source>
</evidence>
<dbReference type="InterPro" id="IPR003137">
    <property type="entry name" value="PA_domain"/>
</dbReference>
<feature type="signal peptide" evidence="8">
    <location>
        <begin position="1"/>
        <end position="25"/>
    </location>
</feature>
<dbReference type="InterPro" id="IPR034187">
    <property type="entry name" value="Peptidases_S8_5"/>
</dbReference>
<dbReference type="Gene3D" id="3.50.30.30">
    <property type="match status" value="1"/>
</dbReference>
<evidence type="ECO:0000313" key="13">
    <source>
        <dbReference type="Proteomes" id="UP000789342"/>
    </source>
</evidence>
<keyword evidence="5 7" id="KW-0720">Serine protease</keyword>
<dbReference type="InterPro" id="IPR022398">
    <property type="entry name" value="Peptidase_S8_His-AS"/>
</dbReference>
<dbReference type="GO" id="GO:0006508">
    <property type="term" value="P:proteolysis"/>
    <property type="evidence" value="ECO:0007669"/>
    <property type="project" value="UniProtKB-KW"/>
</dbReference>
<proteinExistence type="inferred from homology"/>
<reference evidence="12" key="1">
    <citation type="submission" date="2021-06" db="EMBL/GenBank/DDBJ databases">
        <authorList>
            <person name="Kallberg Y."/>
            <person name="Tangrot J."/>
            <person name="Rosling A."/>
        </authorList>
    </citation>
    <scope>NUCLEOTIDE SEQUENCE</scope>
    <source>
        <strain evidence="12">CL551</strain>
    </source>
</reference>
<evidence type="ECO:0000256" key="6">
    <source>
        <dbReference type="PIRSR" id="PIRSR615500-1"/>
    </source>
</evidence>
<dbReference type="PROSITE" id="PS00137">
    <property type="entry name" value="SUBTILASE_HIS"/>
    <property type="match status" value="1"/>
</dbReference>
<dbReference type="PRINTS" id="PR00723">
    <property type="entry name" value="SUBTILISIN"/>
</dbReference>
<dbReference type="Proteomes" id="UP000789342">
    <property type="component" value="Unassembled WGS sequence"/>
</dbReference>
<dbReference type="GO" id="GO:0016020">
    <property type="term" value="C:membrane"/>
    <property type="evidence" value="ECO:0007669"/>
    <property type="project" value="InterPro"/>
</dbReference>
<keyword evidence="2 7" id="KW-0645">Protease</keyword>
<dbReference type="PANTHER" id="PTHR43399">
    <property type="entry name" value="SUBTILISIN-RELATED"/>
    <property type="match status" value="1"/>
</dbReference>
<dbReference type="PANTHER" id="PTHR43399:SF4">
    <property type="entry name" value="CELL WALL-ASSOCIATED PROTEASE"/>
    <property type="match status" value="1"/>
</dbReference>
<dbReference type="InterPro" id="IPR015500">
    <property type="entry name" value="Peptidase_S8_subtilisin-rel"/>
</dbReference>
<keyword evidence="13" id="KW-1185">Reference proteome</keyword>
<evidence type="ECO:0000256" key="1">
    <source>
        <dbReference type="ARBA" id="ARBA00011073"/>
    </source>
</evidence>
<accession>A0A9N8V531</accession>
<evidence type="ECO:0000256" key="2">
    <source>
        <dbReference type="ARBA" id="ARBA00022670"/>
    </source>
</evidence>
<sequence length="849" mass="91166">MSTYHPRAMKFLVLFLLGLVWNASCATIAPTRPGSDVLEGSYIITADGGSDYVRKQCDDNKIEYTFRQDLNIISGVSVTLKDNEDIHKISKFTGVKEVFHNHMVMRPRVAFADDMTGVSTAQTELKLDGSGIKIGIIDNGVDFTHPALGGCFGPGCKIAFGFDLVGTGTISNPQPGPTPFETCDGHGTHITGIIGAEDHVKNFTGVAPKATLGMYRINDCNGPTTDDLILKALELADKDQVDIINLSLGDDFKSWSEPPLSTAVSALADKGIVMIVAATNDGASGIFSSGSPDSGINVITVGSVENQKFYVFYLIPSTDSGRKIIYTTTQSTLIYGLQTTAPVKIDLSTDQVAPVNDACAPLTKNLKGVIALIRRGGCTFAQKNFNAQAAGAVGVIFYNNDQTQPFPLSVPGTTIPSAIISLEDGNYLVNQILNNKKKVTVTFPNSTIIVPNQIAGQPSNDSAWGPTYEMDLKPDFLAPGGRILSTFPVALGSYATLSGSSQAAAYASGVSALYLQAKGKTDPKKLRDILQTTAKPVEMRDLQGNDLGMLHSTGKQGGGVVNIFDAVSSNTLISPGKFALNDSVHAKNTQTFTITNTGKTTVKYNIDHLPAASVLGFFDGVLVPQTSLQFNKYFSTVKFSRASVTLRPSQSEKITVTINPPSQLSPSDLGLFSGFIQVKDTSSNKYFTIPYLGLKGDIRDIPVLSPQPDQPFVAKFNGSNPQQLTSQSAVYTFAQNTTGNSDSPSLFYVLGFGTREIIIDCVDANTNKKIGIVFQTFFEGRNGITDPFTQHIFDWFGQIVLEGSTQETFIPNGSYRLILRILKTYGDPTKNNDFATYTSPEIIVAVPGQ</sequence>
<evidence type="ECO:0000259" key="10">
    <source>
        <dbReference type="Pfam" id="PF02225"/>
    </source>
</evidence>
<dbReference type="InterPro" id="IPR000209">
    <property type="entry name" value="Peptidase_S8/S53_dom"/>
</dbReference>
<dbReference type="CDD" id="cd07489">
    <property type="entry name" value="Peptidases_S8_5"/>
    <property type="match status" value="1"/>
</dbReference>
<dbReference type="InterPro" id="IPR010435">
    <property type="entry name" value="C5a/SBT2-like_Fn3"/>
</dbReference>
<dbReference type="AlphaFoldDB" id="A0A9N8V531"/>
<dbReference type="OrthoDB" id="206201at2759"/>
<evidence type="ECO:0000256" key="7">
    <source>
        <dbReference type="PROSITE-ProRule" id="PRU01240"/>
    </source>
</evidence>
<protein>
    <submittedName>
        <fullName evidence="12">18806_t:CDS:1</fullName>
    </submittedName>
</protein>
<organism evidence="12 13">
    <name type="scientific">Acaulospora morrowiae</name>
    <dbReference type="NCBI Taxonomy" id="94023"/>
    <lineage>
        <taxon>Eukaryota</taxon>
        <taxon>Fungi</taxon>
        <taxon>Fungi incertae sedis</taxon>
        <taxon>Mucoromycota</taxon>
        <taxon>Glomeromycotina</taxon>
        <taxon>Glomeromycetes</taxon>
        <taxon>Diversisporales</taxon>
        <taxon>Acaulosporaceae</taxon>
        <taxon>Acaulospora</taxon>
    </lineage>
</organism>
<comment type="caution">
    <text evidence="12">The sequence shown here is derived from an EMBL/GenBank/DDBJ whole genome shotgun (WGS) entry which is preliminary data.</text>
</comment>
<comment type="similarity">
    <text evidence="1 7">Belongs to the peptidase S8 family.</text>
</comment>
<evidence type="ECO:0000313" key="12">
    <source>
        <dbReference type="EMBL" id="CAG8440064.1"/>
    </source>
</evidence>
<keyword evidence="4 7" id="KW-0378">Hydrolase</keyword>
<feature type="domain" description="PA" evidence="10">
    <location>
        <begin position="354"/>
        <end position="428"/>
    </location>
</feature>
<name>A0A9N8V531_9GLOM</name>